<comment type="catalytic activity">
    <reaction evidence="9 10">
        <text>(sulfur carrier)-H + L-cysteine = (sulfur carrier)-SH + L-alanine</text>
        <dbReference type="Rhea" id="RHEA:43892"/>
        <dbReference type="Rhea" id="RHEA-COMP:14737"/>
        <dbReference type="Rhea" id="RHEA-COMP:14739"/>
        <dbReference type="ChEBI" id="CHEBI:29917"/>
        <dbReference type="ChEBI" id="CHEBI:35235"/>
        <dbReference type="ChEBI" id="CHEBI:57972"/>
        <dbReference type="ChEBI" id="CHEBI:64428"/>
        <dbReference type="EC" id="2.8.1.7"/>
    </reaction>
</comment>
<dbReference type="GO" id="GO:0046872">
    <property type="term" value="F:metal ion binding"/>
    <property type="evidence" value="ECO:0007669"/>
    <property type="project" value="UniProtKB-KW"/>
</dbReference>
<comment type="subcellular location">
    <subcellularLocation>
        <location evidence="10">Cytoplasm</location>
    </subcellularLocation>
</comment>
<evidence type="ECO:0000256" key="2">
    <source>
        <dbReference type="ARBA" id="ARBA00006490"/>
    </source>
</evidence>
<feature type="binding site" evidence="10">
    <location>
        <position position="154"/>
    </location>
    <ligand>
        <name>pyridoxal 5'-phosphate</name>
        <dbReference type="ChEBI" id="CHEBI:597326"/>
    </ligand>
</feature>
<dbReference type="NCBIfam" id="NF002806">
    <property type="entry name" value="PRK02948.1"/>
    <property type="match status" value="1"/>
</dbReference>
<evidence type="ECO:0000256" key="10">
    <source>
        <dbReference type="HAMAP-Rule" id="MF_00331"/>
    </source>
</evidence>
<proteinExistence type="inferred from homology"/>
<dbReference type="Gene3D" id="3.40.640.10">
    <property type="entry name" value="Type I PLP-dependent aspartate aminotransferase-like (Major domain)"/>
    <property type="match status" value="1"/>
</dbReference>
<dbReference type="PROSITE" id="PS00595">
    <property type="entry name" value="AA_TRANSFER_CLASS_5"/>
    <property type="match status" value="1"/>
</dbReference>
<dbReference type="InterPro" id="IPR016454">
    <property type="entry name" value="Cysteine_dSase"/>
</dbReference>
<gene>
    <name evidence="13" type="primary">nifS</name>
    <name evidence="10" type="synonym">iscS</name>
    <name evidence="13" type="ORF">IAC13_09505</name>
</gene>
<dbReference type="GO" id="GO:1990221">
    <property type="term" value="C:L-cysteine desulfurase complex"/>
    <property type="evidence" value="ECO:0007669"/>
    <property type="project" value="UniProtKB-ARBA"/>
</dbReference>
<dbReference type="Gene3D" id="1.10.260.50">
    <property type="match status" value="1"/>
</dbReference>
<comment type="subunit">
    <text evidence="10">Homodimer. Forms a heterotetramer with IscU, interacts with other sulfur acceptors.</text>
</comment>
<feature type="binding site" description="via persulfide group" evidence="10">
    <location>
        <position position="328"/>
    </location>
    <ligand>
        <name>[2Fe-2S] cluster</name>
        <dbReference type="ChEBI" id="CHEBI:190135"/>
        <note>ligand shared with IscU</note>
    </ligand>
</feature>
<dbReference type="GO" id="GO:0044571">
    <property type="term" value="P:[2Fe-2S] cluster assembly"/>
    <property type="evidence" value="ECO:0007669"/>
    <property type="project" value="UniProtKB-UniRule"/>
</dbReference>
<name>A0A9D9I2P0_9FIRM</name>
<comment type="pathway">
    <text evidence="10">Cofactor biosynthesis; iron-sulfur cluster biosynthesis.</text>
</comment>
<protein>
    <recommendedName>
        <fullName evidence="10">Cysteine desulfurase IscS</fullName>
        <ecNumber evidence="10">2.8.1.7</ecNumber>
    </recommendedName>
</protein>
<dbReference type="FunFam" id="3.40.640.10:FF:000084">
    <property type="entry name" value="IscS-like cysteine desulfurase"/>
    <property type="match status" value="1"/>
</dbReference>
<feature type="binding site" evidence="10">
    <location>
        <position position="182"/>
    </location>
    <ligand>
        <name>pyridoxal 5'-phosphate</name>
        <dbReference type="ChEBI" id="CHEBI:597326"/>
    </ligand>
</feature>
<dbReference type="Proteomes" id="UP000823618">
    <property type="component" value="Unassembled WGS sequence"/>
</dbReference>
<evidence type="ECO:0000313" key="13">
    <source>
        <dbReference type="EMBL" id="MBO8464154.1"/>
    </source>
</evidence>
<dbReference type="InterPro" id="IPR017772">
    <property type="entry name" value="Cys_deSase_NifS_bac/arc"/>
</dbReference>
<dbReference type="InterPro" id="IPR020578">
    <property type="entry name" value="Aminotrans_V_PyrdxlP_BS"/>
</dbReference>
<feature type="binding site" evidence="10">
    <location>
        <position position="240"/>
    </location>
    <ligand>
        <name>pyridoxal 5'-phosphate</name>
        <dbReference type="ChEBI" id="CHEBI:597326"/>
    </ligand>
</feature>
<dbReference type="GO" id="GO:0051537">
    <property type="term" value="F:2 iron, 2 sulfur cluster binding"/>
    <property type="evidence" value="ECO:0007669"/>
    <property type="project" value="UniProtKB-UniRule"/>
</dbReference>
<evidence type="ECO:0000256" key="11">
    <source>
        <dbReference type="RuleBase" id="RU004504"/>
    </source>
</evidence>
<feature type="domain" description="Aminotransferase class V" evidence="12">
    <location>
        <begin position="6"/>
        <end position="368"/>
    </location>
</feature>
<keyword evidence="3 10" id="KW-0963">Cytoplasm</keyword>
<dbReference type="InterPro" id="IPR010240">
    <property type="entry name" value="Cys_deSase_IscS"/>
</dbReference>
<feature type="binding site" evidence="10">
    <location>
        <begin position="73"/>
        <end position="74"/>
    </location>
    <ligand>
        <name>pyridoxal 5'-phosphate</name>
        <dbReference type="ChEBI" id="CHEBI:597326"/>
    </ligand>
</feature>
<evidence type="ECO:0000256" key="9">
    <source>
        <dbReference type="ARBA" id="ARBA00050776"/>
    </source>
</evidence>
<reference evidence="13" key="1">
    <citation type="submission" date="2020-10" db="EMBL/GenBank/DDBJ databases">
        <authorList>
            <person name="Gilroy R."/>
        </authorList>
    </citation>
    <scope>NUCLEOTIDE SEQUENCE</scope>
    <source>
        <strain evidence="13">E3-2379</strain>
    </source>
</reference>
<keyword evidence="5 10" id="KW-0479">Metal-binding</keyword>
<comment type="similarity">
    <text evidence="2 10">Belongs to the class-V pyridoxal-phosphate-dependent aminotransferase family. NifS/IscS subfamily.</text>
</comment>
<dbReference type="NCBIfam" id="TIGR03402">
    <property type="entry name" value="FeS_nifS"/>
    <property type="match status" value="1"/>
</dbReference>
<dbReference type="EC" id="2.8.1.7" evidence="10"/>
<evidence type="ECO:0000256" key="5">
    <source>
        <dbReference type="ARBA" id="ARBA00022723"/>
    </source>
</evidence>
<reference evidence="13" key="2">
    <citation type="journal article" date="2021" name="PeerJ">
        <title>Extensive microbial diversity within the chicken gut microbiome revealed by metagenomics and culture.</title>
        <authorList>
            <person name="Gilroy R."/>
            <person name="Ravi A."/>
            <person name="Getino M."/>
            <person name="Pursley I."/>
            <person name="Horton D.L."/>
            <person name="Alikhan N.F."/>
            <person name="Baker D."/>
            <person name="Gharbi K."/>
            <person name="Hall N."/>
            <person name="Watson M."/>
            <person name="Adriaenssens E.M."/>
            <person name="Foster-Nyarko E."/>
            <person name="Jarju S."/>
            <person name="Secka A."/>
            <person name="Antonio M."/>
            <person name="Oren A."/>
            <person name="Chaudhuri R.R."/>
            <person name="La Ragione R."/>
            <person name="Hildebrand F."/>
            <person name="Pallen M.J."/>
        </authorList>
    </citation>
    <scope>NUCLEOTIDE SEQUENCE</scope>
    <source>
        <strain evidence="13">E3-2379</strain>
    </source>
</reference>
<evidence type="ECO:0000256" key="1">
    <source>
        <dbReference type="ARBA" id="ARBA00001933"/>
    </source>
</evidence>
<keyword evidence="7 10" id="KW-0408">Iron</keyword>
<evidence type="ECO:0000256" key="3">
    <source>
        <dbReference type="ARBA" id="ARBA00022490"/>
    </source>
</evidence>
<dbReference type="EMBL" id="JADIML010000271">
    <property type="protein sequence ID" value="MBO8464154.1"/>
    <property type="molecule type" value="Genomic_DNA"/>
</dbReference>
<feature type="binding site" evidence="10">
    <location>
        <begin position="202"/>
        <end position="204"/>
    </location>
    <ligand>
        <name>pyridoxal 5'-phosphate</name>
        <dbReference type="ChEBI" id="CHEBI:597326"/>
    </ligand>
</feature>
<dbReference type="Gene3D" id="3.90.1150.10">
    <property type="entry name" value="Aspartate Aminotransferase, domain 1"/>
    <property type="match status" value="1"/>
</dbReference>
<dbReference type="AlphaFoldDB" id="A0A9D9I2P0"/>
<dbReference type="InterPro" id="IPR015424">
    <property type="entry name" value="PyrdxlP-dep_Trfase"/>
</dbReference>
<organism evidence="13 14">
    <name type="scientific">Candidatus Scybalomonas excrementavium</name>
    <dbReference type="NCBI Taxonomy" id="2840943"/>
    <lineage>
        <taxon>Bacteria</taxon>
        <taxon>Bacillati</taxon>
        <taxon>Bacillota</taxon>
        <taxon>Clostridia</taxon>
        <taxon>Lachnospirales</taxon>
        <taxon>Lachnospiraceae</taxon>
        <taxon>Lachnospiraceae incertae sedis</taxon>
        <taxon>Candidatus Scybalomonas</taxon>
    </lineage>
</organism>
<accession>A0A9D9I2P0</accession>
<dbReference type="Pfam" id="PF00266">
    <property type="entry name" value="Aminotran_5"/>
    <property type="match status" value="1"/>
</dbReference>
<evidence type="ECO:0000256" key="8">
    <source>
        <dbReference type="ARBA" id="ARBA00023014"/>
    </source>
</evidence>
<dbReference type="InterPro" id="IPR000192">
    <property type="entry name" value="Aminotrans_V_dom"/>
</dbReference>
<dbReference type="GO" id="GO:0031071">
    <property type="term" value="F:cysteine desulfurase activity"/>
    <property type="evidence" value="ECO:0007669"/>
    <property type="project" value="UniProtKB-UniRule"/>
</dbReference>
<evidence type="ECO:0000259" key="12">
    <source>
        <dbReference type="Pfam" id="PF00266"/>
    </source>
</evidence>
<dbReference type="PIRSF" id="PIRSF005572">
    <property type="entry name" value="NifS"/>
    <property type="match status" value="1"/>
</dbReference>
<dbReference type="InterPro" id="IPR015422">
    <property type="entry name" value="PyrdxlP-dep_Trfase_small"/>
</dbReference>
<dbReference type="GO" id="GO:0030170">
    <property type="term" value="F:pyridoxal phosphate binding"/>
    <property type="evidence" value="ECO:0007669"/>
    <property type="project" value="UniProtKB-UniRule"/>
</dbReference>
<dbReference type="HAMAP" id="MF_00331">
    <property type="entry name" value="Cys_desulf_IscS"/>
    <property type="match status" value="1"/>
</dbReference>
<feature type="modified residue" description="N6-(pyridoxal phosphate)lysine" evidence="10">
    <location>
        <position position="205"/>
    </location>
</feature>
<dbReference type="SUPFAM" id="SSF53383">
    <property type="entry name" value="PLP-dependent transferases"/>
    <property type="match status" value="1"/>
</dbReference>
<keyword evidence="6 10" id="KW-0663">Pyridoxal phosphate</keyword>
<keyword evidence="10" id="KW-0001">2Fe-2S</keyword>
<dbReference type="PANTHER" id="PTHR11601">
    <property type="entry name" value="CYSTEINE DESULFURYLASE FAMILY MEMBER"/>
    <property type="match status" value="1"/>
</dbReference>
<evidence type="ECO:0000256" key="7">
    <source>
        <dbReference type="ARBA" id="ARBA00023004"/>
    </source>
</evidence>
<evidence type="ECO:0000256" key="4">
    <source>
        <dbReference type="ARBA" id="ARBA00022679"/>
    </source>
</evidence>
<sequence length="394" mass="43586">MDKKVIYLDHAATTPARKEVVEAMLPYFTEQFGNPSSVYSFAAGNKNVITDVRERIANTLGARTEEIYFTAGGSEADNWALKATAEAYGNKGKHIITTKIEHHAILHTAEYLEKQLGFEVTYLDVDENGLVRLDDLKAAIRPDTILISTMFANNEIGTIEPIKEIGAIAKEHGILFHTDAVQAYGQIPINVDECNIDMLSASGHKLNGPKGIGFLYIRRGVKIRSFVHGGAQERRRRAGTENVTGIVGLGKAVEIAFATMEERTKKEIELRDHLIERILSEIPYTRLNGARTNRLPNNVNVSFQFIEGESLLIMLDMKGICASSGSACTSGSLDPSHVLLAIGLPHEIAHGSLRLTLGDENTMEEMDYVVEQLKEIVSKLRSMSPLYEDFIKKN</sequence>
<keyword evidence="4 10" id="KW-0808">Transferase</keyword>
<comment type="function">
    <text evidence="10">Master enzyme that delivers sulfur to a number of partners involved in Fe-S cluster assembly, tRNA modification or cofactor biosynthesis. Catalyzes the removal of elemental sulfur atoms from cysteine to produce alanine. Functions as a sulfur delivery protein for Fe-S cluster synthesis onto IscU, an Fe-S scaffold assembly protein, as well as other S acceptor proteins.</text>
</comment>
<comment type="cofactor">
    <cofactor evidence="1 10 11">
        <name>pyridoxal 5'-phosphate</name>
        <dbReference type="ChEBI" id="CHEBI:597326"/>
    </cofactor>
</comment>
<dbReference type="PANTHER" id="PTHR11601:SF34">
    <property type="entry name" value="CYSTEINE DESULFURASE"/>
    <property type="match status" value="1"/>
</dbReference>
<dbReference type="InterPro" id="IPR015421">
    <property type="entry name" value="PyrdxlP-dep_Trfase_major"/>
</dbReference>
<feature type="active site" description="Cysteine persulfide intermediate" evidence="10">
    <location>
        <position position="328"/>
    </location>
</feature>
<comment type="caution">
    <text evidence="13">The sequence shown here is derived from an EMBL/GenBank/DDBJ whole genome shotgun (WGS) entry which is preliminary data.</text>
</comment>
<dbReference type="GO" id="GO:0006520">
    <property type="term" value="P:amino acid metabolic process"/>
    <property type="evidence" value="ECO:0007669"/>
    <property type="project" value="InterPro"/>
</dbReference>
<evidence type="ECO:0000313" key="14">
    <source>
        <dbReference type="Proteomes" id="UP000823618"/>
    </source>
</evidence>
<keyword evidence="8 10" id="KW-0411">Iron-sulfur</keyword>
<evidence type="ECO:0000256" key="6">
    <source>
        <dbReference type="ARBA" id="ARBA00022898"/>
    </source>
</evidence>